<reference evidence="2" key="1">
    <citation type="submission" date="2016-12" db="EMBL/GenBank/DDBJ databases">
        <authorList>
            <person name="Varghese N."/>
            <person name="Submissions S."/>
        </authorList>
    </citation>
    <scope>NUCLEOTIDE SEQUENCE [LARGE SCALE GENOMIC DNA]</scope>
    <source>
        <strain evidence="2">DSM 16779</strain>
    </source>
</reference>
<evidence type="ECO:0008006" key="3">
    <source>
        <dbReference type="Google" id="ProtNLM"/>
    </source>
</evidence>
<evidence type="ECO:0000313" key="2">
    <source>
        <dbReference type="Proteomes" id="UP000184782"/>
    </source>
</evidence>
<dbReference type="AlphaFoldDB" id="A0A1N6EEP4"/>
<dbReference type="EMBL" id="FSRQ01000001">
    <property type="protein sequence ID" value="SIN81476.1"/>
    <property type="molecule type" value="Genomic_DNA"/>
</dbReference>
<sequence>MNIAKKYNLTFSVSEMRGFTRRPSIGVSNINGNPLNHEIASFLEPNGLKLINHIKDEIISLDYSFEFKDYNIWGYHDAESIEVRNFPPNPAVVIFNTGGREVVVSIADFLLILEEWKFFVESVPKPHWLDNR</sequence>
<keyword evidence="2" id="KW-1185">Reference proteome</keyword>
<dbReference type="Proteomes" id="UP000184782">
    <property type="component" value="Unassembled WGS sequence"/>
</dbReference>
<proteinExistence type="predicted"/>
<dbReference type="OrthoDB" id="1370411at2"/>
<organism evidence="1 2">
    <name type="scientific">Chryseobacterium scophthalmum</name>
    <dbReference type="NCBI Taxonomy" id="59733"/>
    <lineage>
        <taxon>Bacteria</taxon>
        <taxon>Pseudomonadati</taxon>
        <taxon>Bacteroidota</taxon>
        <taxon>Flavobacteriia</taxon>
        <taxon>Flavobacteriales</taxon>
        <taxon>Weeksellaceae</taxon>
        <taxon>Chryseobacterium group</taxon>
        <taxon>Chryseobacterium</taxon>
    </lineage>
</organism>
<protein>
    <recommendedName>
        <fullName evidence="3">Immunity protein 42</fullName>
    </recommendedName>
</protein>
<accession>A0A1N6EEP4</accession>
<gene>
    <name evidence="1" type="ORF">SAMN05421769_0254</name>
</gene>
<dbReference type="RefSeq" id="WP_074228189.1">
    <property type="nucleotide sequence ID" value="NZ_FSRQ01000001.1"/>
</dbReference>
<evidence type="ECO:0000313" key="1">
    <source>
        <dbReference type="EMBL" id="SIN81476.1"/>
    </source>
</evidence>
<dbReference type="STRING" id="59733.SAMN05421769_0254"/>
<name>A0A1N6EEP4_9FLAO</name>